<evidence type="ECO:0000313" key="3">
    <source>
        <dbReference type="Proteomes" id="UP001280629"/>
    </source>
</evidence>
<protein>
    <submittedName>
        <fullName evidence="2">Uncharacterized protein</fullName>
    </submittedName>
</protein>
<feature type="region of interest" description="Disordered" evidence="1">
    <location>
        <begin position="1"/>
        <end position="49"/>
    </location>
</feature>
<feature type="compositionally biased region" description="Basic and acidic residues" evidence="1">
    <location>
        <begin position="1"/>
        <end position="24"/>
    </location>
</feature>
<comment type="caution">
    <text evidence="2">The sequence shown here is derived from an EMBL/GenBank/DDBJ whole genome shotgun (WGS) entry which is preliminary data.</text>
</comment>
<accession>A0ABU4FY85</accession>
<dbReference type="EMBL" id="JAUBDH010000003">
    <property type="protein sequence ID" value="MDW0109686.1"/>
    <property type="molecule type" value="Genomic_DNA"/>
</dbReference>
<evidence type="ECO:0000256" key="1">
    <source>
        <dbReference type="SAM" id="MobiDB-lite"/>
    </source>
</evidence>
<evidence type="ECO:0000313" key="2">
    <source>
        <dbReference type="EMBL" id="MDW0109686.1"/>
    </source>
</evidence>
<organism evidence="2 3">
    <name type="scientific">Sporosarcina aquimarina</name>
    <dbReference type="NCBI Taxonomy" id="114975"/>
    <lineage>
        <taxon>Bacteria</taxon>
        <taxon>Bacillati</taxon>
        <taxon>Bacillota</taxon>
        <taxon>Bacilli</taxon>
        <taxon>Bacillales</taxon>
        <taxon>Caryophanaceae</taxon>
        <taxon>Sporosarcina</taxon>
    </lineage>
</organism>
<name>A0ABU4FY85_9BACL</name>
<dbReference type="RefSeq" id="WP_317935231.1">
    <property type="nucleotide sequence ID" value="NZ_JAUBDH010000003.1"/>
</dbReference>
<reference evidence="2 3" key="1">
    <citation type="submission" date="2023-06" db="EMBL/GenBank/DDBJ databases">
        <title>Sporosarcina sp. nov., isolated from Korean traditional fermented seafood 'Jeotgal'.</title>
        <authorList>
            <person name="Yang A.-I."/>
            <person name="Shin N.-R."/>
        </authorList>
    </citation>
    <scope>NUCLEOTIDE SEQUENCE [LARGE SCALE GENOMIC DNA]</scope>
    <source>
        <strain evidence="2 3">KCTC3840</strain>
    </source>
</reference>
<proteinExistence type="predicted"/>
<sequence>MERRAATPEGSAKFEDPAESKAIEEAESEPLGKRPLAAEINSVSSGLSF</sequence>
<dbReference type="Proteomes" id="UP001280629">
    <property type="component" value="Unassembled WGS sequence"/>
</dbReference>
<keyword evidence="3" id="KW-1185">Reference proteome</keyword>
<gene>
    <name evidence="2" type="ORF">QT716_06405</name>
</gene>